<name>A0A423UE91_9BIFI</name>
<dbReference type="Proteomes" id="UP000285266">
    <property type="component" value="Unassembled WGS sequence"/>
</dbReference>
<comment type="caution">
    <text evidence="1">The sequence shown here is derived from an EMBL/GenBank/DDBJ whole genome shotgun (WGS) entry which is preliminary data.</text>
</comment>
<dbReference type="EMBL" id="QRAJ01000004">
    <property type="protein sequence ID" value="ROT86999.1"/>
    <property type="molecule type" value="Genomic_DNA"/>
</dbReference>
<dbReference type="AlphaFoldDB" id="A0A423UE91"/>
<protein>
    <submittedName>
        <fullName evidence="1">Uncharacterized protein</fullName>
    </submittedName>
</protein>
<evidence type="ECO:0000313" key="1">
    <source>
        <dbReference type="EMBL" id="ROT86999.1"/>
    </source>
</evidence>
<proteinExistence type="predicted"/>
<dbReference type="RefSeq" id="WP_340445330.1">
    <property type="nucleotide sequence ID" value="NZ_JBBMLH010000001.1"/>
</dbReference>
<evidence type="ECO:0000313" key="2">
    <source>
        <dbReference type="Proteomes" id="UP000285266"/>
    </source>
</evidence>
<accession>A0A423UE91</accession>
<sequence>MTGLSVVFIDIYSWQIVAQPTSRMGDAAGLMMNILWVLFAVH</sequence>
<organism evidence="1 2">
    <name type="scientific">Bifidobacterium mongoliense</name>
    <dbReference type="NCBI Taxonomy" id="518643"/>
    <lineage>
        <taxon>Bacteria</taxon>
        <taxon>Bacillati</taxon>
        <taxon>Actinomycetota</taxon>
        <taxon>Actinomycetes</taxon>
        <taxon>Bifidobacteriales</taxon>
        <taxon>Bifidobacteriaceae</taxon>
        <taxon>Bifidobacterium</taxon>
    </lineage>
</organism>
<reference evidence="1 2" key="1">
    <citation type="submission" date="2018-07" db="EMBL/GenBank/DDBJ databases">
        <title>The role of parmesan cheese in vectoring bovine microbiota.</title>
        <authorList>
            <person name="Lugli G.A."/>
            <person name="Milani C."/>
        </authorList>
    </citation>
    <scope>NUCLEOTIDE SEQUENCE [LARGE SCALE GENOMIC DNA]</scope>
    <source>
        <strain evidence="1 2">BMONG18</strain>
    </source>
</reference>
<gene>
    <name evidence="1" type="ORF">BMONG18_0998</name>
</gene>